<dbReference type="Proteomes" id="UP000318590">
    <property type="component" value="Unassembled WGS sequence"/>
</dbReference>
<keyword evidence="2" id="KW-1185">Reference proteome</keyword>
<protein>
    <submittedName>
        <fullName evidence="1">Uncharacterized protein</fullName>
    </submittedName>
</protein>
<gene>
    <name evidence="1" type="ORF">FEV53_18120</name>
</gene>
<sequence length="59" mass="6808">MDIATELRSPASQIGFLVMCAYFKVAKAFYNPRDFHAPDTISARWVMIKLLHWATRFSS</sequence>
<accession>A0A547PL89</accession>
<evidence type="ECO:0000313" key="1">
    <source>
        <dbReference type="EMBL" id="TRD14909.1"/>
    </source>
</evidence>
<dbReference type="OrthoDB" id="7859894at2"/>
<dbReference type="AlphaFoldDB" id="A0A547PL89"/>
<proteinExistence type="predicted"/>
<evidence type="ECO:0000313" key="2">
    <source>
        <dbReference type="Proteomes" id="UP000318590"/>
    </source>
</evidence>
<organism evidence="1 2">
    <name type="scientific">Palleronia caenipelagi</name>
    <dbReference type="NCBI Taxonomy" id="2489174"/>
    <lineage>
        <taxon>Bacteria</taxon>
        <taxon>Pseudomonadati</taxon>
        <taxon>Pseudomonadota</taxon>
        <taxon>Alphaproteobacteria</taxon>
        <taxon>Rhodobacterales</taxon>
        <taxon>Roseobacteraceae</taxon>
        <taxon>Palleronia</taxon>
    </lineage>
</organism>
<dbReference type="EMBL" id="VFSV01000060">
    <property type="protein sequence ID" value="TRD14909.1"/>
    <property type="molecule type" value="Genomic_DNA"/>
</dbReference>
<dbReference type="RefSeq" id="WP_142836135.1">
    <property type="nucleotide sequence ID" value="NZ_VFSV01000060.1"/>
</dbReference>
<comment type="caution">
    <text evidence="1">The sequence shown here is derived from an EMBL/GenBank/DDBJ whole genome shotgun (WGS) entry which is preliminary data.</text>
</comment>
<reference evidence="1 2" key="1">
    <citation type="submission" date="2019-06" db="EMBL/GenBank/DDBJ databases">
        <title>Paenimaribius caenipelagi gen. nov., sp. nov., isolated from a tidal flat.</title>
        <authorList>
            <person name="Yoon J.-H."/>
        </authorList>
    </citation>
    <scope>NUCLEOTIDE SEQUENCE [LARGE SCALE GENOMIC DNA]</scope>
    <source>
        <strain evidence="1 2">JBTF-M29</strain>
    </source>
</reference>
<name>A0A547PL89_9RHOB</name>